<evidence type="ECO:0000259" key="5">
    <source>
        <dbReference type="Pfam" id="PF08669"/>
    </source>
</evidence>
<evidence type="ECO:0000313" key="8">
    <source>
        <dbReference type="Proteomes" id="UP000193200"/>
    </source>
</evidence>
<dbReference type="GO" id="GO:0004047">
    <property type="term" value="F:aminomethyltransferase activity"/>
    <property type="evidence" value="ECO:0007669"/>
    <property type="project" value="UniProtKB-EC"/>
</dbReference>
<dbReference type="InterPro" id="IPR029043">
    <property type="entry name" value="GcvT/YgfZ_C"/>
</dbReference>
<dbReference type="InterPro" id="IPR036188">
    <property type="entry name" value="FAD/NAD-bd_sf"/>
</dbReference>
<evidence type="ECO:0000256" key="2">
    <source>
        <dbReference type="ARBA" id="ARBA00023002"/>
    </source>
</evidence>
<dbReference type="Gene3D" id="3.30.1360.120">
    <property type="entry name" value="Probable tRNA modification gtpase trme, domain 1"/>
    <property type="match status" value="1"/>
</dbReference>
<dbReference type="Pfam" id="PF08669">
    <property type="entry name" value="GCV_T_C"/>
    <property type="match status" value="1"/>
</dbReference>
<dbReference type="Pfam" id="PF17806">
    <property type="entry name" value="SO_alpha_A3"/>
    <property type="match status" value="1"/>
</dbReference>
<dbReference type="PRINTS" id="PR00469">
    <property type="entry name" value="PNDRDTASEII"/>
</dbReference>
<dbReference type="SUPFAM" id="SSF103025">
    <property type="entry name" value="Folate-binding domain"/>
    <property type="match status" value="1"/>
</dbReference>
<evidence type="ECO:0000259" key="3">
    <source>
        <dbReference type="Pfam" id="PF01571"/>
    </source>
</evidence>
<dbReference type="GO" id="GO:0008115">
    <property type="term" value="F:sarcosine oxidase activity"/>
    <property type="evidence" value="ECO:0007669"/>
    <property type="project" value="InterPro"/>
</dbReference>
<feature type="domain" description="SoxA A3" evidence="6">
    <location>
        <begin position="521"/>
        <end position="605"/>
    </location>
</feature>
<dbReference type="GO" id="GO:0032259">
    <property type="term" value="P:methylation"/>
    <property type="evidence" value="ECO:0007669"/>
    <property type="project" value="UniProtKB-KW"/>
</dbReference>
<dbReference type="InterPro" id="IPR042204">
    <property type="entry name" value="2Fe-2S-bd_N"/>
</dbReference>
<evidence type="ECO:0000256" key="1">
    <source>
        <dbReference type="ARBA" id="ARBA00008609"/>
    </source>
</evidence>
<keyword evidence="7" id="KW-0808">Transferase</keyword>
<dbReference type="EC" id="2.1.2.10" evidence="7"/>
<keyword evidence="8" id="KW-1185">Reference proteome</keyword>
<dbReference type="InterPro" id="IPR006222">
    <property type="entry name" value="GCVT_N"/>
</dbReference>
<proteinExistence type="inferred from homology"/>
<name>A0A1Y5SMD5_9PROT</name>
<dbReference type="NCBIfam" id="TIGR01372">
    <property type="entry name" value="soxA"/>
    <property type="match status" value="1"/>
</dbReference>
<dbReference type="Gene3D" id="3.50.50.60">
    <property type="entry name" value="FAD/NAD(P)-binding domain"/>
    <property type="match status" value="1"/>
</dbReference>
<dbReference type="SUPFAM" id="SSF51905">
    <property type="entry name" value="FAD/NAD(P)-binding domain"/>
    <property type="match status" value="1"/>
</dbReference>
<dbReference type="InterPro" id="IPR006277">
    <property type="entry name" value="Sarcosine_oxidase_asu"/>
</dbReference>
<dbReference type="InterPro" id="IPR013977">
    <property type="entry name" value="GcvT_C"/>
</dbReference>
<feature type="domain" description="FAD/NAD(P)-binding" evidence="4">
    <location>
        <begin position="170"/>
        <end position="443"/>
    </location>
</feature>
<dbReference type="GO" id="GO:0046653">
    <property type="term" value="P:tetrahydrofolate metabolic process"/>
    <property type="evidence" value="ECO:0007669"/>
    <property type="project" value="InterPro"/>
</dbReference>
<accession>A0A1Y5SMD5</accession>
<dbReference type="InterPro" id="IPR028896">
    <property type="entry name" value="GcvT/YgfZ/DmdA"/>
</dbReference>
<organism evidence="7 8">
    <name type="scientific">Oceanibacterium hippocampi</name>
    <dbReference type="NCBI Taxonomy" id="745714"/>
    <lineage>
        <taxon>Bacteria</taxon>
        <taxon>Pseudomonadati</taxon>
        <taxon>Pseudomonadota</taxon>
        <taxon>Alphaproteobacteria</taxon>
        <taxon>Sneathiellales</taxon>
        <taxon>Sneathiellaceae</taxon>
        <taxon>Oceanibacterium</taxon>
    </lineage>
</organism>
<dbReference type="Pfam" id="PF01571">
    <property type="entry name" value="GCV_T"/>
    <property type="match status" value="1"/>
</dbReference>
<reference evidence="7 8" key="1">
    <citation type="submission" date="2017-03" db="EMBL/GenBank/DDBJ databases">
        <authorList>
            <person name="Afonso C.L."/>
            <person name="Miller P.J."/>
            <person name="Scott M.A."/>
            <person name="Spackman E."/>
            <person name="Goraichik I."/>
            <person name="Dimitrov K.M."/>
            <person name="Suarez D.L."/>
            <person name="Swayne D.E."/>
        </authorList>
    </citation>
    <scope>NUCLEOTIDE SEQUENCE [LARGE SCALE GENOMIC DNA]</scope>
    <source>
        <strain evidence="7 8">CECT 7691</strain>
    </source>
</reference>
<evidence type="ECO:0000259" key="4">
    <source>
        <dbReference type="Pfam" id="PF07992"/>
    </source>
</evidence>
<dbReference type="Pfam" id="PF13510">
    <property type="entry name" value="Fer2_4"/>
    <property type="match status" value="1"/>
</dbReference>
<comment type="similarity">
    <text evidence="1">Belongs to the GcvT family.</text>
</comment>
<dbReference type="RefSeq" id="WP_085883039.1">
    <property type="nucleotide sequence ID" value="NZ_FWFR01000001.1"/>
</dbReference>
<dbReference type="InterPro" id="IPR041854">
    <property type="entry name" value="BFD-like_2Fe2S-bd_dom_sf"/>
</dbReference>
<dbReference type="PANTHER" id="PTHR43757:SF2">
    <property type="entry name" value="AMINOMETHYLTRANSFERASE, MITOCHONDRIAL"/>
    <property type="match status" value="1"/>
</dbReference>
<dbReference type="EMBL" id="FWFR01000001">
    <property type="protein sequence ID" value="SLN43488.1"/>
    <property type="molecule type" value="Genomic_DNA"/>
</dbReference>
<dbReference type="Pfam" id="PF07992">
    <property type="entry name" value="Pyr_redox_2"/>
    <property type="match status" value="1"/>
</dbReference>
<feature type="domain" description="Aminomethyltransferase C-terminal" evidence="5">
    <location>
        <begin position="909"/>
        <end position="994"/>
    </location>
</feature>
<dbReference type="SUPFAM" id="SSF101790">
    <property type="entry name" value="Aminomethyltransferase beta-barrel domain"/>
    <property type="match status" value="1"/>
</dbReference>
<dbReference type="Proteomes" id="UP000193200">
    <property type="component" value="Unassembled WGS sequence"/>
</dbReference>
<keyword evidence="7" id="KW-0489">Methyltransferase</keyword>
<dbReference type="PRINTS" id="PR00368">
    <property type="entry name" value="FADPNR"/>
</dbReference>
<sequence>MTTAFRTAKGGRIDRSQSIGFRFDGQNYWGNAGDTLASALLANGVHFVGRSFKYHRPRGIMTAGSEEPNALVQFGLGDRTEPNARATVVELHEGLVAASQNAWPTLGSDVGVVNSWASRLIPAGFYYKTFMWPRFGWKFYERAIRHAAGLGRAPEGKDPDHYDKMHAHCDVLVVGGGPAGLSAARAAAMTGARVIVMDEGPEFGGSLLSETAEIAGRPAMDWVAGVVDELAERSNVRLLTRTSAVGYYDHNFLVAVERVTDHLAAPPEHLPRQRLWKVRAKQVVLAQGAIERPLVFADNDRPGIMMAGAARSYLNRYGVKVGNRVVVATNNDSAYAAAADLHDAGVAVTIVDIRDEPTGGDLPLAAFGKGIDVLSGHAVIGSDGGRRVEAAYVAQISPSAKRIAGSIQRFECDAILMSGGWNPSVHLFSQSGGKLAYDRERTIFIPGETRQQARSTGAAAGDFSLVDALTDGLAAGLEAAADAGHRKRGGRPQAPAVAPVITVPLEPLWSVPGRDPRGRTNKHFVDFQNDVTAADVALAAREGYLSVEHLKRYTTTGMGTDQGKSSNVNALALMAAASGRDIPEVGTTTFRPPFVPVSFGALAGRNVDHLADPVRKTPMHRWHETAGAVFEDVGQWKRPFYYPQRGEGKQAAVNREVRAVRNSLGILDASTLGKIDIRGPDARKLLNWVYTNAWNKLEAGRCRYGLMCHEDGMVFDDGVTACLDENHFLMHTTTGNAASVLGWIEEWLQTEWPNLKVWCTSVTEQFATVTICGPNARRLLGELCGDIDLSSEAFPFMSVREGHVAGLRARVFRVSFTGELSYEINVSADCGLALWNACMMAGEKFGITPFGTEAMHVLRAEKGYIIVGQDTDGTVTPIDLGMGWAVSATKDFLGKRSLARAATAAPGRKELVGLMTETPTDVLPEGAQIVEKALESAPMPMLGHVTSSYYSPNLGHSIALALVRDGRNRIGETLEVPLPERTCRVRLTDPVFFDKEGARLDG</sequence>
<dbReference type="OrthoDB" id="5287468at2"/>
<evidence type="ECO:0000259" key="6">
    <source>
        <dbReference type="Pfam" id="PF17806"/>
    </source>
</evidence>
<dbReference type="InterPro" id="IPR027266">
    <property type="entry name" value="TrmE/GcvT-like"/>
</dbReference>
<evidence type="ECO:0000313" key="7">
    <source>
        <dbReference type="EMBL" id="SLN43488.1"/>
    </source>
</evidence>
<protein>
    <submittedName>
        <fullName evidence="7">Aminomethyltransferase</fullName>
        <ecNumber evidence="7">2.1.2.10</ecNumber>
    </submittedName>
</protein>
<feature type="domain" description="GCVT N-terminal" evidence="3">
    <location>
        <begin position="619"/>
        <end position="890"/>
    </location>
</feature>
<dbReference type="InterPro" id="IPR023753">
    <property type="entry name" value="FAD/NAD-binding_dom"/>
</dbReference>
<keyword evidence="2" id="KW-0560">Oxidoreductase</keyword>
<dbReference type="Gene3D" id="3.10.20.440">
    <property type="entry name" value="2Fe-2S iron-sulphur cluster binding domain, sarcosine oxidase, alpha subunit, N-terminal domain"/>
    <property type="match status" value="1"/>
</dbReference>
<dbReference type="AlphaFoldDB" id="A0A1Y5SMD5"/>
<dbReference type="GO" id="GO:0008168">
    <property type="term" value="F:methyltransferase activity"/>
    <property type="evidence" value="ECO:0007669"/>
    <property type="project" value="UniProtKB-KW"/>
</dbReference>
<dbReference type="InterPro" id="IPR041117">
    <property type="entry name" value="SoxA_A3"/>
</dbReference>
<dbReference type="InParanoid" id="A0A1Y5SMD5"/>
<gene>
    <name evidence="7" type="primary">gcvT_2</name>
    <name evidence="7" type="ORF">OCH7691_01811</name>
</gene>
<dbReference type="PANTHER" id="PTHR43757">
    <property type="entry name" value="AMINOMETHYLTRANSFERASE"/>
    <property type="match status" value="1"/>
</dbReference>
<dbReference type="PIRSF" id="PIRSF037980">
    <property type="entry name" value="SoxA"/>
    <property type="match status" value="1"/>
</dbReference>
<dbReference type="Gene3D" id="1.10.10.1100">
    <property type="entry name" value="BFD-like [2Fe-2S]-binding domain"/>
    <property type="match status" value="1"/>
</dbReference>